<dbReference type="EMBL" id="CM000366">
    <property type="protein sequence ID" value="EDX18187.1"/>
    <property type="molecule type" value="Genomic_DNA"/>
</dbReference>
<protein>
    <submittedName>
        <fullName evidence="2">GD17332</fullName>
    </submittedName>
</protein>
<organism evidence="2 3">
    <name type="scientific">Drosophila simulans</name>
    <name type="common">Fruit fly</name>
    <dbReference type="NCBI Taxonomy" id="7240"/>
    <lineage>
        <taxon>Eukaryota</taxon>
        <taxon>Metazoa</taxon>
        <taxon>Ecdysozoa</taxon>
        <taxon>Arthropoda</taxon>
        <taxon>Hexapoda</taxon>
        <taxon>Insecta</taxon>
        <taxon>Pterygota</taxon>
        <taxon>Neoptera</taxon>
        <taxon>Endopterygota</taxon>
        <taxon>Diptera</taxon>
        <taxon>Brachycera</taxon>
        <taxon>Muscomorpha</taxon>
        <taxon>Ephydroidea</taxon>
        <taxon>Drosophilidae</taxon>
        <taxon>Drosophila</taxon>
        <taxon>Sophophora</taxon>
    </lineage>
</organism>
<evidence type="ECO:0000256" key="1">
    <source>
        <dbReference type="SAM" id="MobiDB-lite"/>
    </source>
</evidence>
<proteinExistence type="predicted"/>
<feature type="compositionally biased region" description="Basic residues" evidence="1">
    <location>
        <begin position="8"/>
        <end position="19"/>
    </location>
</feature>
<keyword evidence="3" id="KW-1185">Reference proteome</keyword>
<feature type="compositionally biased region" description="Polar residues" evidence="1">
    <location>
        <begin position="25"/>
        <end position="49"/>
    </location>
</feature>
<evidence type="ECO:0000313" key="3">
    <source>
        <dbReference type="Proteomes" id="UP000000304"/>
    </source>
</evidence>
<dbReference type="STRING" id="7240.B4R6D7"/>
<dbReference type="OrthoDB" id="6264899at2759"/>
<dbReference type="AlphaFoldDB" id="B4R6D7"/>
<accession>B4R6D7</accession>
<dbReference type="HOGENOM" id="CLU_1327631_0_0_1"/>
<sequence length="207" mass="22676">MDIPACFRSRRHQHYHSQRSARSQDVSMHSTSSGSQPGSLAQPQAQSNGVRPMSSYYEYETVQQQRVGSIKHSHSSSATSSSSSPINVPHWRAAAMNGYSPASLNSSARESRSVCDAVTIREQSSGGIPAHLLQQHQQQQLQQQQPTYQTVQKMSGPSQYGSAAGSQPHASKVLAQARATRDVLAENRVVLSEVNEEVEVFYFATEC</sequence>
<reference evidence="2 3" key="1">
    <citation type="journal article" date="2007" name="Nature">
        <title>Evolution of genes and genomes on the Drosophila phylogeny.</title>
        <authorList>
            <consortium name="Drosophila 12 Genomes Consortium"/>
            <person name="Clark A.G."/>
            <person name="Eisen M.B."/>
            <person name="Smith D.R."/>
            <person name="Bergman C.M."/>
            <person name="Oliver B."/>
            <person name="Markow T.A."/>
            <person name="Kaufman T.C."/>
            <person name="Kellis M."/>
            <person name="Gelbart W."/>
            <person name="Iyer V.N."/>
            <person name="Pollard D.A."/>
            <person name="Sackton T.B."/>
            <person name="Larracuente A.M."/>
            <person name="Singh N.D."/>
            <person name="Abad J.P."/>
            <person name="Abt D.N."/>
            <person name="Adryan B."/>
            <person name="Aguade M."/>
            <person name="Akashi H."/>
            <person name="Anderson W.W."/>
            <person name="Aquadro C.F."/>
            <person name="Ardell D.H."/>
            <person name="Arguello R."/>
            <person name="Artieri C.G."/>
            <person name="Barbash D.A."/>
            <person name="Barker D."/>
            <person name="Barsanti P."/>
            <person name="Batterham P."/>
            <person name="Batzoglou S."/>
            <person name="Begun D."/>
            <person name="Bhutkar A."/>
            <person name="Blanco E."/>
            <person name="Bosak S.A."/>
            <person name="Bradley R.K."/>
            <person name="Brand A.D."/>
            <person name="Brent M.R."/>
            <person name="Brooks A.N."/>
            <person name="Brown R.H."/>
            <person name="Butlin R.K."/>
            <person name="Caggese C."/>
            <person name="Calvi B.R."/>
            <person name="Bernardo de Carvalho A."/>
            <person name="Caspi A."/>
            <person name="Castrezana S."/>
            <person name="Celniker S.E."/>
            <person name="Chang J.L."/>
            <person name="Chapple C."/>
            <person name="Chatterji S."/>
            <person name="Chinwalla A."/>
            <person name="Civetta A."/>
            <person name="Clifton S.W."/>
            <person name="Comeron J.M."/>
            <person name="Costello J.C."/>
            <person name="Coyne J.A."/>
            <person name="Daub J."/>
            <person name="David R.G."/>
            <person name="Delcher A.L."/>
            <person name="Delehaunty K."/>
            <person name="Do C.B."/>
            <person name="Ebling H."/>
            <person name="Edwards K."/>
            <person name="Eickbush T."/>
            <person name="Evans J.D."/>
            <person name="Filipski A."/>
            <person name="Findeiss S."/>
            <person name="Freyhult E."/>
            <person name="Fulton L."/>
            <person name="Fulton R."/>
            <person name="Garcia A.C."/>
            <person name="Gardiner A."/>
            <person name="Garfield D.A."/>
            <person name="Garvin B.E."/>
            <person name="Gibson G."/>
            <person name="Gilbert D."/>
            <person name="Gnerre S."/>
            <person name="Godfrey J."/>
            <person name="Good R."/>
            <person name="Gotea V."/>
            <person name="Gravely B."/>
            <person name="Greenberg A.J."/>
            <person name="Griffiths-Jones S."/>
            <person name="Gross S."/>
            <person name="Guigo R."/>
            <person name="Gustafson E.A."/>
            <person name="Haerty W."/>
            <person name="Hahn M.W."/>
            <person name="Halligan D.L."/>
            <person name="Halpern A.L."/>
            <person name="Halter G.M."/>
            <person name="Han M.V."/>
            <person name="Heger A."/>
            <person name="Hillier L."/>
            <person name="Hinrichs A.S."/>
            <person name="Holmes I."/>
            <person name="Hoskins R.A."/>
            <person name="Hubisz M.J."/>
            <person name="Hultmark D."/>
            <person name="Huntley M.A."/>
            <person name="Jaffe D.B."/>
            <person name="Jagadeeshan S."/>
            <person name="Jeck W.R."/>
            <person name="Johnson J."/>
            <person name="Jones C.D."/>
            <person name="Jordan W.C."/>
            <person name="Karpen G.H."/>
            <person name="Kataoka E."/>
            <person name="Keightley P.D."/>
            <person name="Kheradpour P."/>
            <person name="Kirkness E.F."/>
            <person name="Koerich L.B."/>
            <person name="Kristiansen K."/>
            <person name="Kudrna D."/>
            <person name="Kulathinal R.J."/>
            <person name="Kumar S."/>
            <person name="Kwok R."/>
            <person name="Lander E."/>
            <person name="Langley C.H."/>
            <person name="Lapoint R."/>
            <person name="Lazzaro B.P."/>
            <person name="Lee S.J."/>
            <person name="Levesque L."/>
            <person name="Li R."/>
            <person name="Lin C.F."/>
            <person name="Lin M.F."/>
            <person name="Lindblad-Toh K."/>
            <person name="Llopart A."/>
            <person name="Long M."/>
            <person name="Low L."/>
            <person name="Lozovsky E."/>
            <person name="Lu J."/>
            <person name="Luo M."/>
            <person name="Machado C.A."/>
            <person name="Makalowski W."/>
            <person name="Marzo M."/>
            <person name="Matsuda M."/>
            <person name="Matzkin L."/>
            <person name="McAllister B."/>
            <person name="McBride C.S."/>
            <person name="McKernan B."/>
            <person name="McKernan K."/>
            <person name="Mendez-Lago M."/>
            <person name="Minx P."/>
            <person name="Mollenhauer M.U."/>
            <person name="Montooth K."/>
            <person name="Mount S.M."/>
            <person name="Mu X."/>
            <person name="Myers E."/>
            <person name="Negre B."/>
            <person name="Newfeld S."/>
            <person name="Nielsen R."/>
            <person name="Noor M.A."/>
            <person name="O'Grady P."/>
            <person name="Pachter L."/>
            <person name="Papaceit M."/>
            <person name="Parisi M.J."/>
            <person name="Parisi M."/>
            <person name="Parts L."/>
            <person name="Pedersen J.S."/>
            <person name="Pesole G."/>
            <person name="Phillippy A.M."/>
            <person name="Ponting C.P."/>
            <person name="Pop M."/>
            <person name="Porcelli D."/>
            <person name="Powell J.R."/>
            <person name="Prohaska S."/>
            <person name="Pruitt K."/>
            <person name="Puig M."/>
            <person name="Quesneville H."/>
            <person name="Ram K.R."/>
            <person name="Rand D."/>
            <person name="Rasmussen M.D."/>
            <person name="Reed L.K."/>
            <person name="Reenan R."/>
            <person name="Reily A."/>
            <person name="Remington K.A."/>
            <person name="Rieger T.T."/>
            <person name="Ritchie M.G."/>
            <person name="Robin C."/>
            <person name="Rogers Y.H."/>
            <person name="Rohde C."/>
            <person name="Rozas J."/>
            <person name="Rubenfield M.J."/>
            <person name="Ruiz A."/>
            <person name="Russo S."/>
            <person name="Salzberg S.L."/>
            <person name="Sanchez-Gracia A."/>
            <person name="Saranga D.J."/>
            <person name="Sato H."/>
            <person name="Schaeffer S.W."/>
            <person name="Schatz M.C."/>
            <person name="Schlenke T."/>
            <person name="Schwartz R."/>
            <person name="Segarra C."/>
            <person name="Singh R.S."/>
            <person name="Sirot L."/>
            <person name="Sirota M."/>
            <person name="Sisneros N.B."/>
            <person name="Smith C.D."/>
            <person name="Smith T.F."/>
            <person name="Spieth J."/>
            <person name="Stage D.E."/>
            <person name="Stark A."/>
            <person name="Stephan W."/>
            <person name="Strausberg R.L."/>
            <person name="Strempel S."/>
            <person name="Sturgill D."/>
            <person name="Sutton G."/>
            <person name="Sutton G.G."/>
            <person name="Tao W."/>
            <person name="Teichmann S."/>
            <person name="Tobari Y.N."/>
            <person name="Tomimura Y."/>
            <person name="Tsolas J.M."/>
            <person name="Valente V.L."/>
            <person name="Venter E."/>
            <person name="Venter J.C."/>
            <person name="Vicario S."/>
            <person name="Vieira F.G."/>
            <person name="Vilella A.J."/>
            <person name="Villasante A."/>
            <person name="Walenz B."/>
            <person name="Wang J."/>
            <person name="Wasserman M."/>
            <person name="Watts T."/>
            <person name="Wilson D."/>
            <person name="Wilson R.K."/>
            <person name="Wing R.A."/>
            <person name="Wolfner M.F."/>
            <person name="Wong A."/>
            <person name="Wong G.K."/>
            <person name="Wu C.I."/>
            <person name="Wu G."/>
            <person name="Yamamoto D."/>
            <person name="Yang H.P."/>
            <person name="Yang S.P."/>
            <person name="Yorke J.A."/>
            <person name="Yoshida K."/>
            <person name="Zdobnov E."/>
            <person name="Zhang P."/>
            <person name="Zhang Y."/>
            <person name="Zimin A.V."/>
            <person name="Baldwin J."/>
            <person name="Abdouelleil A."/>
            <person name="Abdulkadir J."/>
            <person name="Abebe A."/>
            <person name="Abera B."/>
            <person name="Abreu J."/>
            <person name="Acer S.C."/>
            <person name="Aftuck L."/>
            <person name="Alexander A."/>
            <person name="An P."/>
            <person name="Anderson E."/>
            <person name="Anderson S."/>
            <person name="Arachi H."/>
            <person name="Azer M."/>
            <person name="Bachantsang P."/>
            <person name="Barry A."/>
            <person name="Bayul T."/>
            <person name="Berlin A."/>
            <person name="Bessette D."/>
            <person name="Bloom T."/>
            <person name="Blye J."/>
            <person name="Boguslavskiy L."/>
            <person name="Bonnet C."/>
            <person name="Boukhgalter B."/>
            <person name="Bourzgui I."/>
            <person name="Brown A."/>
            <person name="Cahill P."/>
            <person name="Channer S."/>
            <person name="Cheshatsang Y."/>
            <person name="Chuda L."/>
            <person name="Citroen M."/>
            <person name="Collymore A."/>
            <person name="Cooke P."/>
            <person name="Costello M."/>
            <person name="D'Aco K."/>
            <person name="Daza R."/>
            <person name="De Haan G."/>
            <person name="DeGray S."/>
            <person name="DeMaso C."/>
            <person name="Dhargay N."/>
            <person name="Dooley K."/>
            <person name="Dooley E."/>
            <person name="Doricent M."/>
            <person name="Dorje P."/>
            <person name="Dorjee K."/>
            <person name="Dupes A."/>
            <person name="Elong R."/>
            <person name="Falk J."/>
            <person name="Farina A."/>
            <person name="Faro S."/>
            <person name="Ferguson D."/>
            <person name="Fisher S."/>
            <person name="Foley C.D."/>
            <person name="Franke A."/>
            <person name="Friedrich D."/>
            <person name="Gadbois L."/>
            <person name="Gearin G."/>
            <person name="Gearin C.R."/>
            <person name="Giannoukos G."/>
            <person name="Goode T."/>
            <person name="Graham J."/>
            <person name="Grandbois E."/>
            <person name="Grewal S."/>
            <person name="Gyaltsen K."/>
            <person name="Hafez N."/>
            <person name="Hagos B."/>
            <person name="Hall J."/>
            <person name="Henson C."/>
            <person name="Hollinger A."/>
            <person name="Honan T."/>
            <person name="Huard M.D."/>
            <person name="Hughes L."/>
            <person name="Hurhula B."/>
            <person name="Husby M.E."/>
            <person name="Kamat A."/>
            <person name="Kanga B."/>
            <person name="Kashin S."/>
            <person name="Khazanovich D."/>
            <person name="Kisner P."/>
            <person name="Lance K."/>
            <person name="Lara M."/>
            <person name="Lee W."/>
            <person name="Lennon N."/>
            <person name="Letendre F."/>
            <person name="LeVine R."/>
            <person name="Lipovsky A."/>
            <person name="Liu X."/>
            <person name="Liu J."/>
            <person name="Liu S."/>
            <person name="Lokyitsang T."/>
            <person name="Lokyitsang Y."/>
            <person name="Lubonja R."/>
            <person name="Lui A."/>
            <person name="MacDonald P."/>
            <person name="Magnisalis V."/>
            <person name="Maru K."/>
            <person name="Matthews C."/>
            <person name="McCusker W."/>
            <person name="McDonough S."/>
            <person name="Mehta T."/>
            <person name="Meldrim J."/>
            <person name="Meneus L."/>
            <person name="Mihai O."/>
            <person name="Mihalev A."/>
            <person name="Mihova T."/>
            <person name="Mittelman R."/>
            <person name="Mlenga V."/>
            <person name="Montmayeur A."/>
            <person name="Mulrain L."/>
            <person name="Navidi A."/>
            <person name="Naylor J."/>
            <person name="Negash T."/>
            <person name="Nguyen T."/>
            <person name="Nguyen N."/>
            <person name="Nicol R."/>
            <person name="Norbu C."/>
            <person name="Norbu N."/>
            <person name="Novod N."/>
            <person name="O'Neill B."/>
            <person name="Osman S."/>
            <person name="Markiewicz E."/>
            <person name="Oyono O.L."/>
            <person name="Patti C."/>
            <person name="Phunkhang P."/>
            <person name="Pierre F."/>
            <person name="Priest M."/>
            <person name="Raghuraman S."/>
            <person name="Rege F."/>
            <person name="Reyes R."/>
            <person name="Rise C."/>
            <person name="Rogov P."/>
            <person name="Ross K."/>
            <person name="Ryan E."/>
            <person name="Settipalli S."/>
            <person name="Shea T."/>
            <person name="Sherpa N."/>
            <person name="Shi L."/>
            <person name="Shih D."/>
            <person name="Sparrow T."/>
            <person name="Spaulding J."/>
            <person name="Stalker J."/>
            <person name="Stange-Thomann N."/>
            <person name="Stavropoulos S."/>
            <person name="Stone C."/>
            <person name="Strader C."/>
            <person name="Tesfaye S."/>
            <person name="Thomson T."/>
            <person name="Thoulutsang Y."/>
            <person name="Thoulutsang D."/>
            <person name="Topham K."/>
            <person name="Topping I."/>
            <person name="Tsamla T."/>
            <person name="Vassiliev H."/>
            <person name="Vo A."/>
            <person name="Wangchuk T."/>
            <person name="Wangdi T."/>
            <person name="Weiand M."/>
            <person name="Wilkinson J."/>
            <person name="Wilson A."/>
            <person name="Yadav S."/>
            <person name="Young G."/>
            <person name="Yu Q."/>
            <person name="Zembek L."/>
            <person name="Zhong D."/>
            <person name="Zimmer A."/>
            <person name="Zwirko Z."/>
            <person name="Jaffe D.B."/>
            <person name="Alvarez P."/>
            <person name="Brockman W."/>
            <person name="Butler J."/>
            <person name="Chin C."/>
            <person name="Gnerre S."/>
            <person name="Grabherr M."/>
            <person name="Kleber M."/>
            <person name="Mauceli E."/>
            <person name="MacCallum I."/>
        </authorList>
    </citation>
    <scope>NUCLEOTIDE SEQUENCE [LARGE SCALE GENOMIC DNA]</scope>
    <source>
        <strain evidence="3">white501</strain>
    </source>
</reference>
<name>B4R6D7_DROSI</name>
<gene>
    <name evidence="2" type="primary">Dsim\GD17332</name>
    <name evidence="2" type="ORF">Dsim_GD17332</name>
</gene>
<dbReference type="Proteomes" id="UP000000304">
    <property type="component" value="Chromosome X"/>
</dbReference>
<evidence type="ECO:0000313" key="2">
    <source>
        <dbReference type="EMBL" id="EDX18187.1"/>
    </source>
</evidence>
<feature type="compositionally biased region" description="Low complexity" evidence="1">
    <location>
        <begin position="75"/>
        <end position="84"/>
    </location>
</feature>
<feature type="region of interest" description="Disordered" evidence="1">
    <location>
        <begin position="65"/>
        <end position="86"/>
    </location>
</feature>
<feature type="region of interest" description="Disordered" evidence="1">
    <location>
        <begin position="1"/>
        <end position="50"/>
    </location>
</feature>